<feature type="compositionally biased region" description="Basic and acidic residues" evidence="1">
    <location>
        <begin position="66"/>
        <end position="82"/>
    </location>
</feature>
<keyword evidence="6" id="KW-1185">Reference proteome</keyword>
<feature type="region of interest" description="Disordered" evidence="1">
    <location>
        <begin position="23"/>
        <end position="82"/>
    </location>
</feature>
<reference evidence="5" key="2">
    <citation type="submission" date="2023-02" db="EMBL/GenBank/DDBJ databases">
        <authorList>
            <consortium name="DOE Joint Genome Institute"/>
            <person name="Mondo S.J."/>
            <person name="Chang Y."/>
            <person name="Wang Y."/>
            <person name="Ahrendt S."/>
            <person name="Andreopoulos W."/>
            <person name="Barry K."/>
            <person name="Beard J."/>
            <person name="Benny G.L."/>
            <person name="Blankenship S."/>
            <person name="Bonito G."/>
            <person name="Cuomo C."/>
            <person name="Desiro A."/>
            <person name="Gervers K.A."/>
            <person name="Hundley H."/>
            <person name="Kuo A."/>
            <person name="LaButti K."/>
            <person name="Lang B.F."/>
            <person name="Lipzen A."/>
            <person name="O'Donnell K."/>
            <person name="Pangilinan J."/>
            <person name="Reynolds N."/>
            <person name="Sandor L."/>
            <person name="Smith M.W."/>
            <person name="Tsang A."/>
            <person name="Grigoriev I.V."/>
            <person name="Stajich J.E."/>
            <person name="Spatafora J.W."/>
        </authorList>
    </citation>
    <scope>NUCLEOTIDE SEQUENCE</scope>
    <source>
        <strain evidence="5">RSA 2281</strain>
    </source>
</reference>
<evidence type="ECO:0000256" key="3">
    <source>
        <dbReference type="SAM" id="SignalP"/>
    </source>
</evidence>
<proteinExistence type="predicted"/>
<dbReference type="GO" id="GO:0005576">
    <property type="term" value="C:extracellular region"/>
    <property type="evidence" value="ECO:0007669"/>
    <property type="project" value="InterPro"/>
</dbReference>
<accession>A0AAD5KAC9</accession>
<evidence type="ECO:0000259" key="4">
    <source>
        <dbReference type="PROSITE" id="PS50940"/>
    </source>
</evidence>
<feature type="domain" description="Chitin-binding type-2" evidence="4">
    <location>
        <begin position="85"/>
        <end position="151"/>
    </location>
</feature>
<dbReference type="PROSITE" id="PS50940">
    <property type="entry name" value="CHIT_BIND_II"/>
    <property type="match status" value="1"/>
</dbReference>
<comment type="caution">
    <text evidence="5">The sequence shown here is derived from an EMBL/GenBank/DDBJ whole genome shotgun (WGS) entry which is preliminary data.</text>
</comment>
<evidence type="ECO:0000313" key="5">
    <source>
        <dbReference type="EMBL" id="KAI9276788.1"/>
    </source>
</evidence>
<dbReference type="InterPro" id="IPR036508">
    <property type="entry name" value="Chitin-bd_dom_sf"/>
</dbReference>
<dbReference type="AlphaFoldDB" id="A0AAD5KAC9"/>
<evidence type="ECO:0000256" key="1">
    <source>
        <dbReference type="SAM" id="MobiDB-lite"/>
    </source>
</evidence>
<feature type="transmembrane region" description="Helical" evidence="2">
    <location>
        <begin position="181"/>
        <end position="199"/>
    </location>
</feature>
<feature type="compositionally biased region" description="Polar residues" evidence="1">
    <location>
        <begin position="48"/>
        <end position="65"/>
    </location>
</feature>
<evidence type="ECO:0000256" key="2">
    <source>
        <dbReference type="SAM" id="Phobius"/>
    </source>
</evidence>
<organism evidence="5 6">
    <name type="scientific">Phascolomyces articulosus</name>
    <dbReference type="NCBI Taxonomy" id="60185"/>
    <lineage>
        <taxon>Eukaryota</taxon>
        <taxon>Fungi</taxon>
        <taxon>Fungi incertae sedis</taxon>
        <taxon>Mucoromycota</taxon>
        <taxon>Mucoromycotina</taxon>
        <taxon>Mucoromycetes</taxon>
        <taxon>Mucorales</taxon>
        <taxon>Lichtheimiaceae</taxon>
        <taxon>Phascolomyces</taxon>
    </lineage>
</organism>
<dbReference type="InterPro" id="IPR002557">
    <property type="entry name" value="Chitin-bd_dom"/>
</dbReference>
<dbReference type="Gene3D" id="2.170.140.10">
    <property type="entry name" value="Chitin binding domain"/>
    <property type="match status" value="1"/>
</dbReference>
<sequence length="200" mass="21981">MHINNLIFTIVFAIVAIKSMSSAAKPTDDDDDDDVNNTTTHEHHSKGADTSVSFHHSQDTLNHSDSAIRTEDEGDRKGRYEEGGSDIYKELKSGSIEYGRSSASCSKFYQCMVDLDDKKKYSPTWYTCSVGYQFDVKDGNCKPANEVKCTINIKGGENLFFSSAGADTLVFPAILSSSNPYIPVLVVSWIAIIIVALFVS</sequence>
<dbReference type="SUPFAM" id="SSF57625">
    <property type="entry name" value="Invertebrate chitin-binding proteins"/>
    <property type="match status" value="1"/>
</dbReference>
<feature type="chain" id="PRO_5042262248" description="Chitin-binding type-2 domain-containing protein" evidence="3">
    <location>
        <begin position="24"/>
        <end position="200"/>
    </location>
</feature>
<protein>
    <recommendedName>
        <fullName evidence="4">Chitin-binding type-2 domain-containing protein</fullName>
    </recommendedName>
</protein>
<dbReference type="EMBL" id="JAIXMP010000002">
    <property type="protein sequence ID" value="KAI9276788.1"/>
    <property type="molecule type" value="Genomic_DNA"/>
</dbReference>
<dbReference type="Proteomes" id="UP001209540">
    <property type="component" value="Unassembled WGS sequence"/>
</dbReference>
<keyword evidence="2" id="KW-0812">Transmembrane</keyword>
<feature type="signal peptide" evidence="3">
    <location>
        <begin position="1"/>
        <end position="23"/>
    </location>
</feature>
<keyword evidence="3" id="KW-0732">Signal</keyword>
<name>A0AAD5KAC9_9FUNG</name>
<reference evidence="5" key="1">
    <citation type="journal article" date="2022" name="IScience">
        <title>Evolution of zygomycete secretomes and the origins of terrestrial fungal ecologies.</title>
        <authorList>
            <person name="Chang Y."/>
            <person name="Wang Y."/>
            <person name="Mondo S."/>
            <person name="Ahrendt S."/>
            <person name="Andreopoulos W."/>
            <person name="Barry K."/>
            <person name="Beard J."/>
            <person name="Benny G.L."/>
            <person name="Blankenship S."/>
            <person name="Bonito G."/>
            <person name="Cuomo C."/>
            <person name="Desiro A."/>
            <person name="Gervers K.A."/>
            <person name="Hundley H."/>
            <person name="Kuo A."/>
            <person name="LaButti K."/>
            <person name="Lang B.F."/>
            <person name="Lipzen A."/>
            <person name="O'Donnell K."/>
            <person name="Pangilinan J."/>
            <person name="Reynolds N."/>
            <person name="Sandor L."/>
            <person name="Smith M.E."/>
            <person name="Tsang A."/>
            <person name="Grigoriev I.V."/>
            <person name="Stajich J.E."/>
            <person name="Spatafora J.W."/>
        </authorList>
    </citation>
    <scope>NUCLEOTIDE SEQUENCE</scope>
    <source>
        <strain evidence="5">RSA 2281</strain>
    </source>
</reference>
<keyword evidence="2" id="KW-1133">Transmembrane helix</keyword>
<keyword evidence="2" id="KW-0472">Membrane</keyword>
<gene>
    <name evidence="5" type="ORF">BDA99DRAFT_531884</name>
</gene>
<dbReference type="GO" id="GO:0008061">
    <property type="term" value="F:chitin binding"/>
    <property type="evidence" value="ECO:0007669"/>
    <property type="project" value="InterPro"/>
</dbReference>
<evidence type="ECO:0000313" key="6">
    <source>
        <dbReference type="Proteomes" id="UP001209540"/>
    </source>
</evidence>